<dbReference type="SUPFAM" id="SSF117281">
    <property type="entry name" value="Kelch motif"/>
    <property type="match status" value="1"/>
</dbReference>
<proteinExistence type="predicted"/>
<reference evidence="1 2" key="1">
    <citation type="journal article" date="2010" name="Nature">
        <title>The Ectocarpus genome and the independent evolution of multicellularity in brown algae.</title>
        <authorList>
            <person name="Cock J.M."/>
            <person name="Sterck L."/>
            <person name="Rouze P."/>
            <person name="Scornet D."/>
            <person name="Allen A.E."/>
            <person name="Amoutzias G."/>
            <person name="Anthouard V."/>
            <person name="Artiguenave F."/>
            <person name="Aury J.M."/>
            <person name="Badger J.H."/>
            <person name="Beszteri B."/>
            <person name="Billiau K."/>
            <person name="Bonnet E."/>
            <person name="Bothwell J.H."/>
            <person name="Bowler C."/>
            <person name="Boyen C."/>
            <person name="Brownlee C."/>
            <person name="Carrano C.J."/>
            <person name="Charrier B."/>
            <person name="Cho G.Y."/>
            <person name="Coelho S.M."/>
            <person name="Collen J."/>
            <person name="Corre E."/>
            <person name="Da Silva C."/>
            <person name="Delage L."/>
            <person name="Delaroque N."/>
            <person name="Dittami S.M."/>
            <person name="Doulbeau S."/>
            <person name="Elias M."/>
            <person name="Farnham G."/>
            <person name="Gachon C.M."/>
            <person name="Gschloessl B."/>
            <person name="Heesch S."/>
            <person name="Jabbari K."/>
            <person name="Jubin C."/>
            <person name="Kawai H."/>
            <person name="Kimura K."/>
            <person name="Kloareg B."/>
            <person name="Kupper F.C."/>
            <person name="Lang D."/>
            <person name="Le Bail A."/>
            <person name="Leblanc C."/>
            <person name="Lerouge P."/>
            <person name="Lohr M."/>
            <person name="Lopez P.J."/>
            <person name="Martens C."/>
            <person name="Maumus F."/>
            <person name="Michel G."/>
            <person name="Miranda-Saavedra D."/>
            <person name="Morales J."/>
            <person name="Moreau H."/>
            <person name="Motomura T."/>
            <person name="Nagasato C."/>
            <person name="Napoli C.A."/>
            <person name="Nelson D.R."/>
            <person name="Nyvall-Collen P."/>
            <person name="Peters A.F."/>
            <person name="Pommier C."/>
            <person name="Potin P."/>
            <person name="Poulain J."/>
            <person name="Quesneville H."/>
            <person name="Read B."/>
            <person name="Rensing S.A."/>
            <person name="Ritter A."/>
            <person name="Rousvoal S."/>
            <person name="Samanta M."/>
            <person name="Samson G."/>
            <person name="Schroeder D.C."/>
            <person name="Segurens B."/>
            <person name="Strittmatter M."/>
            <person name="Tonon T."/>
            <person name="Tregear J.W."/>
            <person name="Valentin K."/>
            <person name="von Dassow P."/>
            <person name="Yamagishi T."/>
            <person name="Van de Peer Y."/>
            <person name="Wincker P."/>
        </authorList>
    </citation>
    <scope>NUCLEOTIDE SEQUENCE [LARGE SCALE GENOMIC DNA]</scope>
    <source>
        <strain evidence="2">Ec32 / CCAP1310/4</strain>
    </source>
</reference>
<dbReference type="InParanoid" id="D7G1A1"/>
<dbReference type="Proteomes" id="UP000002630">
    <property type="component" value="Unassembled WGS sequence"/>
</dbReference>
<accession>D7G1A1</accession>
<dbReference type="eggNOG" id="ENOG502RWYF">
    <property type="taxonomic scope" value="Eukaryota"/>
</dbReference>
<keyword evidence="2" id="KW-1185">Reference proteome</keyword>
<dbReference type="InterPro" id="IPR015915">
    <property type="entry name" value="Kelch-typ_b-propeller"/>
</dbReference>
<name>D7G1A1_ECTSI</name>
<dbReference type="OrthoDB" id="59517at2759"/>
<dbReference type="EMBL" id="FN649760">
    <property type="protein sequence ID" value="CBJ33211.1"/>
    <property type="molecule type" value="Genomic_DNA"/>
</dbReference>
<protein>
    <submittedName>
        <fullName evidence="1">Uncharacterized protein</fullName>
    </submittedName>
</protein>
<dbReference type="AlphaFoldDB" id="D7G1A1"/>
<evidence type="ECO:0000313" key="2">
    <source>
        <dbReference type="Proteomes" id="UP000002630"/>
    </source>
</evidence>
<evidence type="ECO:0000313" key="1">
    <source>
        <dbReference type="EMBL" id="CBJ33211.1"/>
    </source>
</evidence>
<organism evidence="1 2">
    <name type="scientific">Ectocarpus siliculosus</name>
    <name type="common">Brown alga</name>
    <name type="synonym">Conferva siliculosa</name>
    <dbReference type="NCBI Taxonomy" id="2880"/>
    <lineage>
        <taxon>Eukaryota</taxon>
        <taxon>Sar</taxon>
        <taxon>Stramenopiles</taxon>
        <taxon>Ochrophyta</taxon>
        <taxon>PX clade</taxon>
        <taxon>Phaeophyceae</taxon>
        <taxon>Ectocarpales</taxon>
        <taxon>Ectocarpaceae</taxon>
        <taxon>Ectocarpus</taxon>
    </lineage>
</organism>
<sequence length="506" mass="54739">MDYPCSSSCSPRGLQQRGRNGHAAAVFKDRLWVVGGRGELYQTYNLRFQNRRGDVWSSPDGQTWMQSNELTGDFQLQNFDAVDPGALAPWYARFGHTLDVLQATNHSGVSTELMVLAGGYTPDPDNDVWVTEDGNDWRFAGNANWTGRGWHESSVFLDRLFIIGGSPLTNDVWAGDIVQDASGFWSFAWEKMASGNDVPFSPRAGLAAAVVQRPLVQSEFNDTLFLMGGFGGWPEDDPRYNGMRCRNDVYKTKDGVAWSVVTESADWGPRGWFDVATLTKVSDPYADVTPSSEFRTFTGNGPRMWLAGGGYMGQNGNSIVSSMIGYVDMWFSTDGLTWHQVNYEEGSTGSNLYSSMEWALTEVDNIPTYLGKWGHRMLAWTADGENGVKEPALYLIAGDAVEGGSFVSDVFVSTETLFCTAEGIVCGGIGTCVDFGCDCEGTSQGTGAGGDFCTADQTDSESAGAKNVPRGVSLVVAITTVAAAVLAVGTSSSLSSSWPVREGQYL</sequence>
<dbReference type="Gene3D" id="2.120.10.80">
    <property type="entry name" value="Kelch-type beta propeller"/>
    <property type="match status" value="1"/>
</dbReference>
<gene>
    <name evidence="1" type="ORF">Esi_0444_0004</name>
</gene>